<proteinExistence type="predicted"/>
<dbReference type="RefSeq" id="WP_092893143.1">
    <property type="nucleotide sequence ID" value="NZ_FOOQ01000003.1"/>
</dbReference>
<organism evidence="3 4">
    <name type="scientific">Halopelagius inordinatus</name>
    <dbReference type="NCBI Taxonomy" id="553467"/>
    <lineage>
        <taxon>Archaea</taxon>
        <taxon>Methanobacteriati</taxon>
        <taxon>Methanobacteriota</taxon>
        <taxon>Stenosarchaea group</taxon>
        <taxon>Halobacteria</taxon>
        <taxon>Halobacteriales</taxon>
        <taxon>Haloferacaceae</taxon>
    </lineage>
</organism>
<dbReference type="Pfam" id="PF19099">
    <property type="entry name" value="DUF5786"/>
    <property type="match status" value="1"/>
</dbReference>
<gene>
    <name evidence="3" type="ORF">SAMN04488063_2751</name>
</gene>
<evidence type="ECO:0000313" key="3">
    <source>
        <dbReference type="EMBL" id="SFG71360.1"/>
    </source>
</evidence>
<dbReference type="Proteomes" id="UP000198876">
    <property type="component" value="Unassembled WGS sequence"/>
</dbReference>
<accession>A0A1I2U2I5</accession>
<dbReference type="AlphaFoldDB" id="A0A1I2U2I5"/>
<reference evidence="4" key="1">
    <citation type="submission" date="2016-10" db="EMBL/GenBank/DDBJ databases">
        <authorList>
            <person name="Varghese N."/>
            <person name="Submissions S."/>
        </authorList>
    </citation>
    <scope>NUCLEOTIDE SEQUENCE [LARGE SCALE GENOMIC DNA]</scope>
    <source>
        <strain evidence="4">CGMCC 1.7739</strain>
    </source>
</reference>
<feature type="domain" description="DUF5786" evidence="2">
    <location>
        <begin position="3"/>
        <end position="55"/>
    </location>
</feature>
<evidence type="ECO:0000259" key="2">
    <source>
        <dbReference type="Pfam" id="PF19099"/>
    </source>
</evidence>
<dbReference type="InterPro" id="IPR043902">
    <property type="entry name" value="DUF5786"/>
</dbReference>
<dbReference type="STRING" id="553467.SAMN04488063_2751"/>
<evidence type="ECO:0000256" key="1">
    <source>
        <dbReference type="SAM" id="MobiDB-lite"/>
    </source>
</evidence>
<evidence type="ECO:0000313" key="4">
    <source>
        <dbReference type="Proteomes" id="UP000198876"/>
    </source>
</evidence>
<keyword evidence="4" id="KW-1185">Reference proteome</keyword>
<protein>
    <recommendedName>
        <fullName evidence="2">DUF5786 domain-containing protein</fullName>
    </recommendedName>
</protein>
<feature type="compositionally biased region" description="Acidic residues" evidence="1">
    <location>
        <begin position="7"/>
        <end position="22"/>
    </location>
</feature>
<name>A0A1I2U2I5_9EURY</name>
<feature type="region of interest" description="Disordered" evidence="1">
    <location>
        <begin position="1"/>
        <end position="63"/>
    </location>
</feature>
<dbReference type="EMBL" id="FOOQ01000003">
    <property type="protein sequence ID" value="SFG71360.1"/>
    <property type="molecule type" value="Genomic_DNA"/>
</dbReference>
<sequence length="63" mass="6832">MGFGSYDESEQQQPADDEDDAGEGVSVHENDHDGSVSVESDVSTDDLVSRLGDIRDAEEDDEE</sequence>